<evidence type="ECO:0000256" key="2">
    <source>
        <dbReference type="SAM" id="MobiDB-lite"/>
    </source>
</evidence>
<accession>A0A1I7SFA2</accession>
<evidence type="ECO:0000313" key="5">
    <source>
        <dbReference type="EMBL" id="CAG9130442.1"/>
    </source>
</evidence>
<dbReference type="InterPro" id="IPR011009">
    <property type="entry name" value="Kinase-like_dom_sf"/>
</dbReference>
<dbReference type="SUPFAM" id="SSF56112">
    <property type="entry name" value="Protein kinase-like (PK-like)"/>
    <property type="match status" value="1"/>
</dbReference>
<dbReference type="Proteomes" id="UP000659654">
    <property type="component" value="Unassembled WGS sequence"/>
</dbReference>
<evidence type="ECO:0000313" key="7">
    <source>
        <dbReference type="Proteomes" id="UP000659654"/>
    </source>
</evidence>
<feature type="region of interest" description="Disordered" evidence="2">
    <location>
        <begin position="338"/>
        <end position="372"/>
    </location>
</feature>
<dbReference type="EMBL" id="CAJFDI010000006">
    <property type="protein sequence ID" value="CAD5234576.1"/>
    <property type="molecule type" value="Genomic_DNA"/>
</dbReference>
<reference evidence="8" key="1">
    <citation type="submission" date="2016-11" db="UniProtKB">
        <authorList>
            <consortium name="WormBaseParasite"/>
        </authorList>
    </citation>
    <scope>IDENTIFICATION</scope>
</reference>
<evidence type="ECO:0000256" key="1">
    <source>
        <dbReference type="ARBA" id="ARBA00012513"/>
    </source>
</evidence>
<reference evidence="5" key="2">
    <citation type="submission" date="2020-08" db="EMBL/GenBank/DDBJ databases">
        <authorList>
            <person name="Kikuchi T."/>
        </authorList>
    </citation>
    <scope>NUCLEOTIDE SEQUENCE</scope>
    <source>
        <strain evidence="4">Ka4C1</strain>
    </source>
</reference>
<dbReference type="WBParaSite" id="BXY_1171400.1">
    <property type="protein sequence ID" value="BXY_1171400.1"/>
    <property type="gene ID" value="BXY_1171400"/>
</dbReference>
<dbReference type="PROSITE" id="PS50011">
    <property type="entry name" value="PROTEIN_KINASE_DOM"/>
    <property type="match status" value="1"/>
</dbReference>
<dbReference type="InterPro" id="IPR000719">
    <property type="entry name" value="Prot_kinase_dom"/>
</dbReference>
<evidence type="ECO:0000259" key="3">
    <source>
        <dbReference type="PROSITE" id="PS50011"/>
    </source>
</evidence>
<dbReference type="EMBL" id="CAJFCV020000006">
    <property type="protein sequence ID" value="CAG9130442.1"/>
    <property type="molecule type" value="Genomic_DNA"/>
</dbReference>
<dbReference type="PROSITE" id="PS00108">
    <property type="entry name" value="PROTEIN_KINASE_ST"/>
    <property type="match status" value="1"/>
</dbReference>
<sequence length="386" mass="43872">MGDDAKKQLIDPQKKYSGWKVEQKLDEGGFGQVFKVTKEDKDGVKKVAALKAESNEVEGGSAIKLEMSVLGMLNKDGKESPHVPFLFHGAKRKKFCYMIVTLLGENLRTLKTWKKGNETLSMETWSRIALQCLYSIKLVHDVGFIHRDIKPANFMMGRNDDINRARLVHILDFGLARSYALLRGKVFVARRARSNVEFRGTMRYCSPNVHYKQEQGRHDDLYSFMYVVVELHCGLPWQTTKDKDVLEKEKLGKTELLNSKLPPELHPIIPHLTKLDCYNRPDYSMIADCFKKLCARLKVSYATPYDWEAADEKKKTLGRELLAKRSCPPEYENSDEFFASDPVGVNTAPPKEGTGISDIAGLPTSEEHKNMPISKVQTIINEANKK</sequence>
<gene>
    <name evidence="4" type="ORF">BXYJ_LOCUS14667</name>
</gene>
<dbReference type="SMART" id="SM00220">
    <property type="entry name" value="S_TKc"/>
    <property type="match status" value="1"/>
</dbReference>
<keyword evidence="7" id="KW-1185">Reference proteome</keyword>
<evidence type="ECO:0000313" key="4">
    <source>
        <dbReference type="EMBL" id="CAD5234576.1"/>
    </source>
</evidence>
<protein>
    <recommendedName>
        <fullName evidence="1">non-specific serine/threonine protein kinase</fullName>
        <ecNumber evidence="1">2.7.11.1</ecNumber>
    </recommendedName>
</protein>
<dbReference type="OrthoDB" id="5979581at2759"/>
<evidence type="ECO:0000313" key="8">
    <source>
        <dbReference type="WBParaSite" id="BXY_1171400.1"/>
    </source>
</evidence>
<dbReference type="GO" id="GO:0005524">
    <property type="term" value="F:ATP binding"/>
    <property type="evidence" value="ECO:0007669"/>
    <property type="project" value="InterPro"/>
</dbReference>
<dbReference type="Proteomes" id="UP000095284">
    <property type="component" value="Unplaced"/>
</dbReference>
<organism evidence="6 8">
    <name type="scientific">Bursaphelenchus xylophilus</name>
    <name type="common">Pinewood nematode worm</name>
    <name type="synonym">Aphelenchoides xylophilus</name>
    <dbReference type="NCBI Taxonomy" id="6326"/>
    <lineage>
        <taxon>Eukaryota</taxon>
        <taxon>Metazoa</taxon>
        <taxon>Ecdysozoa</taxon>
        <taxon>Nematoda</taxon>
        <taxon>Chromadorea</taxon>
        <taxon>Rhabditida</taxon>
        <taxon>Tylenchina</taxon>
        <taxon>Tylenchomorpha</taxon>
        <taxon>Aphelenchoidea</taxon>
        <taxon>Aphelenchoididae</taxon>
        <taxon>Bursaphelenchus</taxon>
    </lineage>
</organism>
<dbReference type="Gene3D" id="1.10.510.10">
    <property type="entry name" value="Transferase(Phosphotransferase) domain 1"/>
    <property type="match status" value="1"/>
</dbReference>
<dbReference type="AlphaFoldDB" id="A0A1I7SFA2"/>
<dbReference type="GO" id="GO:0004674">
    <property type="term" value="F:protein serine/threonine kinase activity"/>
    <property type="evidence" value="ECO:0007669"/>
    <property type="project" value="UniProtKB-EC"/>
</dbReference>
<name>A0A1I7SFA2_BURXY</name>
<proteinExistence type="predicted"/>
<feature type="domain" description="Protein kinase" evidence="3">
    <location>
        <begin position="19"/>
        <end position="293"/>
    </location>
</feature>
<dbReference type="SMR" id="A0A1I7SFA2"/>
<dbReference type="EC" id="2.7.11.1" evidence="1"/>
<dbReference type="Proteomes" id="UP000582659">
    <property type="component" value="Unassembled WGS sequence"/>
</dbReference>
<dbReference type="Pfam" id="PF00069">
    <property type="entry name" value="Pkinase"/>
    <property type="match status" value="1"/>
</dbReference>
<dbReference type="InterPro" id="IPR008271">
    <property type="entry name" value="Ser/Thr_kinase_AS"/>
</dbReference>
<evidence type="ECO:0000313" key="6">
    <source>
        <dbReference type="Proteomes" id="UP000095284"/>
    </source>
</evidence>
<dbReference type="InterPro" id="IPR050235">
    <property type="entry name" value="CK1_Ser-Thr_kinase"/>
</dbReference>
<dbReference type="PANTHER" id="PTHR11909">
    <property type="entry name" value="CASEIN KINASE-RELATED"/>
    <property type="match status" value="1"/>
</dbReference>
<dbReference type="eggNOG" id="KOG1164">
    <property type="taxonomic scope" value="Eukaryota"/>
</dbReference>